<dbReference type="STRING" id="1569628.A0A316UY79"/>
<feature type="region of interest" description="Disordered" evidence="7">
    <location>
        <begin position="268"/>
        <end position="288"/>
    </location>
</feature>
<dbReference type="PANTHER" id="PTHR43827">
    <property type="entry name" value="2,5-DIKETO-D-GLUCONIC ACID REDUCTASE"/>
    <property type="match status" value="1"/>
</dbReference>
<dbReference type="AlphaFoldDB" id="A0A316UY79"/>
<dbReference type="InterPro" id="IPR036812">
    <property type="entry name" value="NAD(P)_OxRdtase_dom_sf"/>
</dbReference>
<comment type="similarity">
    <text evidence="1">Belongs to the aldo/keto reductase family.</text>
</comment>
<dbReference type="InterPro" id="IPR020471">
    <property type="entry name" value="AKR"/>
</dbReference>
<feature type="domain" description="NADP-dependent oxidoreductase" evidence="8">
    <location>
        <begin position="28"/>
        <end position="271"/>
    </location>
</feature>
<feature type="active site" description="Proton donor" evidence="4">
    <location>
        <position position="63"/>
    </location>
</feature>
<dbReference type="GeneID" id="37026059"/>
<dbReference type="InterPro" id="IPR018170">
    <property type="entry name" value="Aldo/ket_reductase_CS"/>
</dbReference>
<evidence type="ECO:0000259" key="8">
    <source>
        <dbReference type="Pfam" id="PF00248"/>
    </source>
</evidence>
<evidence type="ECO:0000313" key="10">
    <source>
        <dbReference type="Proteomes" id="UP000245884"/>
    </source>
</evidence>
<dbReference type="Proteomes" id="UP000245884">
    <property type="component" value="Unassembled WGS sequence"/>
</dbReference>
<proteinExistence type="inferred from homology"/>
<protein>
    <submittedName>
        <fullName evidence="9">Aldo/keto reductase</fullName>
    </submittedName>
</protein>
<gene>
    <name evidence="9" type="ORF">BDZ90DRAFT_215522</name>
</gene>
<feature type="binding site" evidence="5">
    <location>
        <position position="117"/>
    </location>
    <ligand>
        <name>substrate</name>
    </ligand>
</feature>
<keyword evidence="10" id="KW-1185">Reference proteome</keyword>
<dbReference type="EMBL" id="KZ819662">
    <property type="protein sequence ID" value="PWN30267.1"/>
    <property type="molecule type" value="Genomic_DNA"/>
</dbReference>
<dbReference type="PROSITE" id="PS00063">
    <property type="entry name" value="ALDOKETO_REDUCTASE_3"/>
    <property type="match status" value="1"/>
</dbReference>
<accession>A0A316UY79</accession>
<dbReference type="OrthoDB" id="416253at2759"/>
<dbReference type="InterPro" id="IPR023210">
    <property type="entry name" value="NADP_OxRdtase_dom"/>
</dbReference>
<keyword evidence="3" id="KW-0560">Oxidoreductase</keyword>
<dbReference type="RefSeq" id="XP_025364879.1">
    <property type="nucleotide sequence ID" value="XM_025504236.1"/>
</dbReference>
<dbReference type="SUPFAM" id="SSF51430">
    <property type="entry name" value="NAD(P)-linked oxidoreductase"/>
    <property type="match status" value="1"/>
</dbReference>
<organism evidence="9 10">
    <name type="scientific">Jaminaea rosea</name>
    <dbReference type="NCBI Taxonomy" id="1569628"/>
    <lineage>
        <taxon>Eukaryota</taxon>
        <taxon>Fungi</taxon>
        <taxon>Dikarya</taxon>
        <taxon>Basidiomycota</taxon>
        <taxon>Ustilaginomycotina</taxon>
        <taxon>Exobasidiomycetes</taxon>
        <taxon>Microstromatales</taxon>
        <taxon>Microstromatales incertae sedis</taxon>
        <taxon>Jaminaea</taxon>
    </lineage>
</organism>
<evidence type="ECO:0000256" key="4">
    <source>
        <dbReference type="PIRSR" id="PIRSR000097-1"/>
    </source>
</evidence>
<reference evidence="9 10" key="1">
    <citation type="journal article" date="2018" name="Mol. Biol. Evol.">
        <title>Broad Genomic Sampling Reveals a Smut Pathogenic Ancestry of the Fungal Clade Ustilaginomycotina.</title>
        <authorList>
            <person name="Kijpornyongpan T."/>
            <person name="Mondo S.J."/>
            <person name="Barry K."/>
            <person name="Sandor L."/>
            <person name="Lee J."/>
            <person name="Lipzen A."/>
            <person name="Pangilinan J."/>
            <person name="LaButti K."/>
            <person name="Hainaut M."/>
            <person name="Henrissat B."/>
            <person name="Grigoriev I.V."/>
            <person name="Spatafora J.W."/>
            <person name="Aime M.C."/>
        </authorList>
    </citation>
    <scope>NUCLEOTIDE SEQUENCE [LARGE SCALE GENOMIC DNA]</scope>
    <source>
        <strain evidence="9 10">MCA 5214</strain>
    </source>
</reference>
<feature type="site" description="Lowers pKa of active site Tyr" evidence="6">
    <location>
        <position position="87"/>
    </location>
</feature>
<evidence type="ECO:0000256" key="7">
    <source>
        <dbReference type="SAM" id="MobiDB-lite"/>
    </source>
</evidence>
<dbReference type="Pfam" id="PF00248">
    <property type="entry name" value="Aldo_ket_red"/>
    <property type="match status" value="1"/>
</dbReference>
<evidence type="ECO:0000256" key="2">
    <source>
        <dbReference type="ARBA" id="ARBA00022857"/>
    </source>
</evidence>
<keyword evidence="2" id="KW-0521">NADP</keyword>
<sequence length="288" mass="31654">MSRFAPAAGSKLTLASTLPLIDGSTMPRFGIGAWEMTGPSTVTALRSAVESIGYKHIDTAQYYRNESYVGQYARESGRREELFITTKTFSKGASAAKTIERSLEAAGLEYWDLVLIHAPDGGKKARLEAWEGLSELVPHKVKRLGVSNYGEHHIKELLDSKPRVLPVCNQIECHPFFAQRSLRSYCESQGIVCQAYCPLARQEYDSDPTLQSVAQSAGKTVAQVMLRWSIQSGLVPLPKSSNEGRQRENAEALAGGWELTKEQMETLDGLDRGKSGAVEVQTMSQEAP</sequence>
<name>A0A316UY79_9BASI</name>
<feature type="region of interest" description="Disordered" evidence="7">
    <location>
        <begin position="239"/>
        <end position="258"/>
    </location>
</feature>
<dbReference type="PRINTS" id="PR00069">
    <property type="entry name" value="ALDKETRDTASE"/>
</dbReference>
<evidence type="ECO:0000256" key="1">
    <source>
        <dbReference type="ARBA" id="ARBA00007905"/>
    </source>
</evidence>
<dbReference type="PANTHER" id="PTHR43827:SF3">
    <property type="entry name" value="NADP-DEPENDENT OXIDOREDUCTASE DOMAIN-CONTAINING PROTEIN"/>
    <property type="match status" value="1"/>
</dbReference>
<dbReference type="Gene3D" id="3.20.20.100">
    <property type="entry name" value="NADP-dependent oxidoreductase domain"/>
    <property type="match status" value="1"/>
</dbReference>
<evidence type="ECO:0000256" key="3">
    <source>
        <dbReference type="ARBA" id="ARBA00023002"/>
    </source>
</evidence>
<dbReference type="CDD" id="cd19071">
    <property type="entry name" value="AKR_AKR1-5-like"/>
    <property type="match status" value="1"/>
</dbReference>
<dbReference type="GO" id="GO:0016616">
    <property type="term" value="F:oxidoreductase activity, acting on the CH-OH group of donors, NAD or NADP as acceptor"/>
    <property type="evidence" value="ECO:0007669"/>
    <property type="project" value="UniProtKB-ARBA"/>
</dbReference>
<dbReference type="FunFam" id="3.20.20.100:FF:000002">
    <property type="entry name" value="2,5-diketo-D-gluconic acid reductase A"/>
    <property type="match status" value="1"/>
</dbReference>
<evidence type="ECO:0000313" key="9">
    <source>
        <dbReference type="EMBL" id="PWN30267.1"/>
    </source>
</evidence>
<evidence type="ECO:0000256" key="5">
    <source>
        <dbReference type="PIRSR" id="PIRSR000097-2"/>
    </source>
</evidence>
<evidence type="ECO:0000256" key="6">
    <source>
        <dbReference type="PIRSR" id="PIRSR000097-3"/>
    </source>
</evidence>
<dbReference type="PIRSF" id="PIRSF000097">
    <property type="entry name" value="AKR"/>
    <property type="match status" value="1"/>
</dbReference>